<feature type="region of interest" description="Disordered" evidence="1">
    <location>
        <begin position="110"/>
        <end position="146"/>
    </location>
</feature>
<keyword evidence="4" id="KW-1185">Reference proteome</keyword>
<dbReference type="AlphaFoldDB" id="A0AAD5R1E2"/>
<gene>
    <name evidence="3" type="ORF">KIN20_028830</name>
</gene>
<feature type="transmembrane region" description="Helical" evidence="2">
    <location>
        <begin position="56"/>
        <end position="75"/>
    </location>
</feature>
<accession>A0AAD5R1E2</accession>
<dbReference type="EMBL" id="JAHQIW010006012">
    <property type="protein sequence ID" value="KAJ1367832.1"/>
    <property type="molecule type" value="Genomic_DNA"/>
</dbReference>
<keyword evidence="2" id="KW-0812">Transmembrane</keyword>
<keyword evidence="2" id="KW-0472">Membrane</keyword>
<proteinExistence type="predicted"/>
<dbReference type="Proteomes" id="UP001196413">
    <property type="component" value="Unassembled WGS sequence"/>
</dbReference>
<comment type="caution">
    <text evidence="3">The sequence shown here is derived from an EMBL/GenBank/DDBJ whole genome shotgun (WGS) entry which is preliminary data.</text>
</comment>
<keyword evidence="2" id="KW-1133">Transmembrane helix</keyword>
<sequence>MLIESLERGGLTGLLLHAIGKNGRVARTRSSHLTINGTTSDTEFEAHPSVDPPVPVVAPCVALVVLVAFVPLFFFPTLALSGFELADGVGLGSGVKCCFLRAFGGNDGGGRGTGAGRGGTSGGGGATGGGGKGTSGCGGGGSGDGA</sequence>
<protein>
    <submittedName>
        <fullName evidence="3">Uncharacterized protein</fullName>
    </submittedName>
</protein>
<evidence type="ECO:0000313" key="4">
    <source>
        <dbReference type="Proteomes" id="UP001196413"/>
    </source>
</evidence>
<evidence type="ECO:0000256" key="2">
    <source>
        <dbReference type="SAM" id="Phobius"/>
    </source>
</evidence>
<evidence type="ECO:0000313" key="3">
    <source>
        <dbReference type="EMBL" id="KAJ1367832.1"/>
    </source>
</evidence>
<organism evidence="3 4">
    <name type="scientific">Parelaphostrongylus tenuis</name>
    <name type="common">Meningeal worm</name>
    <dbReference type="NCBI Taxonomy" id="148309"/>
    <lineage>
        <taxon>Eukaryota</taxon>
        <taxon>Metazoa</taxon>
        <taxon>Ecdysozoa</taxon>
        <taxon>Nematoda</taxon>
        <taxon>Chromadorea</taxon>
        <taxon>Rhabditida</taxon>
        <taxon>Rhabditina</taxon>
        <taxon>Rhabditomorpha</taxon>
        <taxon>Strongyloidea</taxon>
        <taxon>Metastrongylidae</taxon>
        <taxon>Parelaphostrongylus</taxon>
    </lineage>
</organism>
<name>A0AAD5R1E2_PARTN</name>
<evidence type="ECO:0000256" key="1">
    <source>
        <dbReference type="SAM" id="MobiDB-lite"/>
    </source>
</evidence>
<reference evidence="3" key="1">
    <citation type="submission" date="2021-06" db="EMBL/GenBank/DDBJ databases">
        <title>Parelaphostrongylus tenuis whole genome reference sequence.</title>
        <authorList>
            <person name="Garwood T.J."/>
            <person name="Larsen P.A."/>
            <person name="Fountain-Jones N.M."/>
            <person name="Garbe J.R."/>
            <person name="Macchietto M.G."/>
            <person name="Kania S.A."/>
            <person name="Gerhold R.W."/>
            <person name="Richards J.E."/>
            <person name="Wolf T.M."/>
        </authorList>
    </citation>
    <scope>NUCLEOTIDE SEQUENCE</scope>
    <source>
        <strain evidence="3">MNPRO001-30</strain>
        <tissue evidence="3">Meninges</tissue>
    </source>
</reference>